<evidence type="ECO:0000313" key="1">
    <source>
        <dbReference type="EMBL" id="EJX08550.1"/>
    </source>
</evidence>
<gene>
    <name evidence="1" type="ORF">EVA_03340</name>
</gene>
<accession>J9H489</accession>
<proteinExistence type="predicted"/>
<comment type="caution">
    <text evidence="1">The sequence shown here is derived from an EMBL/GenBank/DDBJ whole genome shotgun (WGS) entry which is preliminary data.</text>
</comment>
<name>J9H489_9ZZZZ</name>
<dbReference type="AlphaFoldDB" id="J9H489"/>
<dbReference type="EMBL" id="AMCI01000595">
    <property type="protein sequence ID" value="EJX08550.1"/>
    <property type="molecule type" value="Genomic_DNA"/>
</dbReference>
<organism evidence="1">
    <name type="scientific">gut metagenome</name>
    <dbReference type="NCBI Taxonomy" id="749906"/>
    <lineage>
        <taxon>unclassified sequences</taxon>
        <taxon>metagenomes</taxon>
        <taxon>organismal metagenomes</taxon>
    </lineage>
</organism>
<reference evidence="1" key="1">
    <citation type="journal article" date="2012" name="PLoS ONE">
        <title>Gene sets for utilization of primary and secondary nutrition supplies in the distal gut of endangered iberian lynx.</title>
        <authorList>
            <person name="Alcaide M."/>
            <person name="Messina E."/>
            <person name="Richter M."/>
            <person name="Bargiela R."/>
            <person name="Peplies J."/>
            <person name="Huws S.A."/>
            <person name="Newbold C.J."/>
            <person name="Golyshin P.N."/>
            <person name="Simon M.A."/>
            <person name="Lopez G."/>
            <person name="Yakimov M.M."/>
            <person name="Ferrer M."/>
        </authorList>
    </citation>
    <scope>NUCLEOTIDE SEQUENCE</scope>
</reference>
<protein>
    <submittedName>
        <fullName evidence="1">Uncharacterized protein</fullName>
    </submittedName>
</protein>
<sequence>MVFLSHFSSSANARLKRFFKFSNISFPVFPRDKRMPAHSCMNSSCKSFVISGL</sequence>